<gene>
    <name evidence="1" type="ORF">SDC9_210227</name>
</gene>
<evidence type="ECO:0000313" key="1">
    <source>
        <dbReference type="EMBL" id="MPN62478.1"/>
    </source>
</evidence>
<sequence>MKPGGGKDPFPVPVQHQAARRMVAHDDGPSRAEPLADTAAFAFRYTYRIILNGTEAALLFAQAAADTEGLVDKGFLESEIFGFGPRHPGGEDEVQVGGVHVAVGKGAAPGKLDEGAGHGGLARPAFAA</sequence>
<name>A0A645JFK1_9ZZZZ</name>
<protein>
    <submittedName>
        <fullName evidence="1">Uncharacterized protein</fullName>
    </submittedName>
</protein>
<dbReference type="AlphaFoldDB" id="A0A645JFK1"/>
<accession>A0A645JFK1</accession>
<comment type="caution">
    <text evidence="1">The sequence shown here is derived from an EMBL/GenBank/DDBJ whole genome shotgun (WGS) entry which is preliminary data.</text>
</comment>
<dbReference type="EMBL" id="VSSQ01140550">
    <property type="protein sequence ID" value="MPN62478.1"/>
    <property type="molecule type" value="Genomic_DNA"/>
</dbReference>
<proteinExistence type="predicted"/>
<organism evidence="1">
    <name type="scientific">bioreactor metagenome</name>
    <dbReference type="NCBI Taxonomy" id="1076179"/>
    <lineage>
        <taxon>unclassified sequences</taxon>
        <taxon>metagenomes</taxon>
        <taxon>ecological metagenomes</taxon>
    </lineage>
</organism>
<reference evidence="1" key="1">
    <citation type="submission" date="2019-08" db="EMBL/GenBank/DDBJ databases">
        <authorList>
            <person name="Kucharzyk K."/>
            <person name="Murdoch R.W."/>
            <person name="Higgins S."/>
            <person name="Loffler F."/>
        </authorList>
    </citation>
    <scope>NUCLEOTIDE SEQUENCE</scope>
</reference>